<proteinExistence type="predicted"/>
<gene>
    <name evidence="2" type="ORF">JC965_20825</name>
</gene>
<dbReference type="InterPro" id="IPR049625">
    <property type="entry name" value="Glyco_transf_61_cat"/>
</dbReference>
<accession>A0A7T3X1L1</accession>
<evidence type="ECO:0000259" key="1">
    <source>
        <dbReference type="Pfam" id="PF04577"/>
    </source>
</evidence>
<dbReference type="AlphaFoldDB" id="A0A7T3X1L1"/>
<dbReference type="GO" id="GO:0016757">
    <property type="term" value="F:glycosyltransferase activity"/>
    <property type="evidence" value="ECO:0007669"/>
    <property type="project" value="InterPro"/>
</dbReference>
<dbReference type="Pfam" id="PF04577">
    <property type="entry name" value="Glyco_transf_61"/>
    <property type="match status" value="1"/>
</dbReference>
<organism evidence="2">
    <name type="scientific">Aeromonas caviae</name>
    <name type="common">Aeromonas punctata</name>
    <dbReference type="NCBI Taxonomy" id="648"/>
    <lineage>
        <taxon>Bacteria</taxon>
        <taxon>Pseudomonadati</taxon>
        <taxon>Pseudomonadota</taxon>
        <taxon>Gammaproteobacteria</taxon>
        <taxon>Aeromonadales</taxon>
        <taxon>Aeromonadaceae</taxon>
        <taxon>Aeromonas</taxon>
    </lineage>
</organism>
<dbReference type="EMBL" id="CP065937">
    <property type="protein sequence ID" value="QQA60505.1"/>
    <property type="molecule type" value="Genomic_DNA"/>
</dbReference>
<protein>
    <submittedName>
        <fullName evidence="2">Glycosyltransferase family 61 protein</fullName>
    </submittedName>
</protein>
<name>A0A7T3X1L1_AERCA</name>
<keyword evidence="2" id="KW-0808">Transferase</keyword>
<feature type="domain" description="Glycosyltransferase 61 catalytic" evidence="1">
    <location>
        <begin position="43"/>
        <end position="207"/>
    </location>
</feature>
<reference evidence="2" key="1">
    <citation type="submission" date="2020-12" db="EMBL/GenBank/DDBJ databases">
        <title>GES Beta-lactamases isolated from hospital effluents in Brazil.</title>
        <authorList>
            <person name="Conte D."/>
            <person name="Mesa D."/>
            <person name="Palmeiro J.K."/>
            <person name="Dalla-Costa L.M."/>
        </authorList>
    </citation>
    <scope>NUCLEOTIDE SEQUENCE [LARGE SCALE GENOMIC DNA]</scope>
    <source>
        <strain evidence="2">Aero21</strain>
    </source>
</reference>
<evidence type="ECO:0000313" key="2">
    <source>
        <dbReference type="EMBL" id="QQA60505.1"/>
    </source>
</evidence>
<sequence>MVFLLMGGAYLRSRIKQAGKWDQETIVSFFLCQYCSGEYLPHFGHFFSECISRYWALDPDFDLQINGVIVLPDSGGHSKKYVNQCLDILKLSRKDILFITDLSIVDSIIVPEPGCIIGEQPQKYYIDFLKKHAKPELFINNLFPKKILVSRRSYKNVGRLAGMDYVTAELKTKGYFEFLPEKYTILQQIQFICSADDIVWEEGSAVHLLEILPYINSRQTLIMRRELTNFDYIKTIIEQKSPNTTTFSNVEFVEWSSSAPHNKMSKPIDFEEFIIFIKSQTGALLDKEKLIYESIFDELGFYLFESKQKNIKSDTLLTDIAKLIDRDFYTYNISTITRTNEVPSQGPKPIIAWCIDYPPKGTSNIVTHKDIDIHGWFLFVDSPLTAINASLKIVSDCGTTYEIFLNVNRPDVTKAILGNGIYSDELNNCGFRITVTYDKEYKVYLYNGNNRTLLSTIQVSN</sequence>